<name>A0ABW2LSE1_9PSEU</name>
<reference evidence="2" key="1">
    <citation type="journal article" date="2019" name="Int. J. Syst. Evol. Microbiol.">
        <title>The Global Catalogue of Microorganisms (GCM) 10K type strain sequencing project: providing services to taxonomists for standard genome sequencing and annotation.</title>
        <authorList>
            <consortium name="The Broad Institute Genomics Platform"/>
            <consortium name="The Broad Institute Genome Sequencing Center for Infectious Disease"/>
            <person name="Wu L."/>
            <person name="Ma J."/>
        </authorList>
    </citation>
    <scope>NUCLEOTIDE SEQUENCE [LARGE SCALE GENOMIC DNA]</scope>
    <source>
        <strain evidence="2">WLHS5</strain>
    </source>
</reference>
<dbReference type="Proteomes" id="UP001596504">
    <property type="component" value="Unassembled WGS sequence"/>
</dbReference>
<evidence type="ECO:0000313" key="2">
    <source>
        <dbReference type="Proteomes" id="UP001596504"/>
    </source>
</evidence>
<dbReference type="RefSeq" id="WP_380672432.1">
    <property type="nucleotide sequence ID" value="NZ_JBHTCJ010000017.1"/>
</dbReference>
<organism evidence="1 2">
    <name type="scientific">Saccharopolyspora griseoalba</name>
    <dbReference type="NCBI Taxonomy" id="1431848"/>
    <lineage>
        <taxon>Bacteria</taxon>
        <taxon>Bacillati</taxon>
        <taxon>Actinomycetota</taxon>
        <taxon>Actinomycetes</taxon>
        <taxon>Pseudonocardiales</taxon>
        <taxon>Pseudonocardiaceae</taxon>
        <taxon>Saccharopolyspora</taxon>
    </lineage>
</organism>
<gene>
    <name evidence="1" type="ORF">ACFQRI_24325</name>
</gene>
<comment type="caution">
    <text evidence="1">The sequence shown here is derived from an EMBL/GenBank/DDBJ whole genome shotgun (WGS) entry which is preliminary data.</text>
</comment>
<dbReference type="EMBL" id="JBHTCJ010000017">
    <property type="protein sequence ID" value="MFC7344545.1"/>
    <property type="molecule type" value="Genomic_DNA"/>
</dbReference>
<proteinExistence type="predicted"/>
<sequence>MTNTLWLAVDDGFVPASGIVRIRAIDETGDVAVHLIDGQTASIQAKPDDEAFTVATQLTRALAEHAESGGAAVVEYDPQATSKVGLLK</sequence>
<protein>
    <submittedName>
        <fullName evidence="1">Uncharacterized protein</fullName>
    </submittedName>
</protein>
<evidence type="ECO:0000313" key="1">
    <source>
        <dbReference type="EMBL" id="MFC7344545.1"/>
    </source>
</evidence>
<accession>A0ABW2LSE1</accession>
<keyword evidence="2" id="KW-1185">Reference proteome</keyword>